<protein>
    <submittedName>
        <fullName evidence="7">NAD-glutamate dehydrogenase</fullName>
    </submittedName>
</protein>
<dbReference type="SUPFAM" id="SSF51735">
    <property type="entry name" value="NAD(P)-binding Rossmann-fold domains"/>
    <property type="match status" value="1"/>
</dbReference>
<dbReference type="InterPro" id="IPR049062">
    <property type="entry name" value="NAD_Glu_DH_ACT2"/>
</dbReference>
<evidence type="ECO:0000259" key="3">
    <source>
        <dbReference type="Pfam" id="PF21074"/>
    </source>
</evidence>
<sequence>MPSWTQREAHIAHVVDYAQSRLPKADFAAMRGFIHAVLDKAAPEDVILRPVEMLYGILLSMWKFSTRRSPGTARLRVFNPTLEEHGWHSSHTIIQMVNDDMPFLVSSVTGDLALSGTEIHFILHPMVDCPRDADGNRSSAKDATVIRESLIHLEIDRKTAPAVLAALELRLNHILADVRVAVQDWPAMLEKVDIARADLGQGPKAPKADSDTAANAHEAMAFLDWLKDNHFTLLGYRAYSHVPTEAVAGEGLGILRDPARQVFRRGADFIAISDEIRDFLHSDAPMIISKANVKSTVHRPVHLDYVGIKIHDDSGRAVGEHRFVGLFTSVAYSRRAETVPYLRHKVTHMLERARFERRSHDGKALLHILESFPRDELFQIDEDALFETSMGILYLLERPHARAFLRQDPHGRFVSALVYVPRELYESNLRNRIEAILCDAYKGEISARHAQLSDDVIARWHFIIRTRPGQTPIVSAADINVRIAQVARGWRDQLKESLVKRFGEERGIALFERYAHVFPAAYRDNFSPEFTVIDIEKFEASGAGEVQYNFYRLAEDPDDALRLKIYHPSAVIPLSDVMPLLENLGLRVIEEDAYDIAFPDQNGNGEGCLHSFYLREPHGAEIALADVKPRLEDTLHQVAAGRAENDGFNSMVLRAGLQWREVVVLRAYARYLRQLGLAYSEDYVRQTLADNPVIARALVALFEARFNPALDDDSREAESETVNSAINRALDHVTSLDQDRILRAFRNCLLATLRCNYYQTGTDGSLRPALALKINSREVKEAPLPRPYAEIFVYAPRVEGVHLRFGPVARGGLRWSDRPEDFRTEVLGLVKAQQVKNAVIVPVGAKGGFYPKHAPKTGDRDAVLADGVACYKTFISSLLDVTDNLSGDHLIPPENVVRHDGPDPYLVVAADKGTASFSDYANAIAEDCGFWLGDAFASGGSHGYDHKKMAITARGAWISVERHFREHGIDLKTTGISVVGIGDMSGDVFGNGMLRSDKIQLRAAFDHRHIFLDPTPDPAKSYAERQRLYDLPRSSWADYNPKLLSKGGAIIDRKAKSVTLSAEVRAWLGVGEEPLIPNDLIQLVLKANVDLLWIGGIGTYIKAASENNRDVGDRANDALRVNGGDLRCKVVGEGGNLGCTQAGRIEFARTGGAINTDSVDNSAGVNCSDHEVNIKILLNGLEQDGVLSRPDRDKLLVAMTDDVSALVLIHNYLQTLSITLTQSGGSKALDSQARLMTALEKTASLDRSIEGLPSDETIAERRARDEGLTRPEIAILVSYAKMAAKQAIAKHPVAEDSFFNADLAAAFPPRLSATYGDALAKHRLRPEIIATVLANEMINRMGPGFVHTVSEQADCELADVARGYAVVREIYGLKSLWQQIDALDDQVPASVQTRLYLDVAEFTRLFTIWLLRRMPRGEAIAHSVARLMPGIEDMISAPLEILDTVQLKRIEAKAAVYEQAGVAKALALRIGALEAHATTGDIVELAHDLGRPVEDVARAYYYLGDSGGYTWLRTSTEEIPSGDHWERLAAIAIIEDILDQQRSLTERALGGGTTKTDGVTMAQTWIAANDAALRRANVMVSELHNTNLTPAKLGYATRHLRALLLR</sequence>
<feature type="domain" description="NAD-glutamate dehydrogenase N-terminal ACT1" evidence="4">
    <location>
        <begin position="33"/>
        <end position="170"/>
    </location>
</feature>
<dbReference type="Proteomes" id="UP001141619">
    <property type="component" value="Unassembled WGS sequence"/>
</dbReference>
<dbReference type="GO" id="GO:0004352">
    <property type="term" value="F:glutamate dehydrogenase (NAD+) activity"/>
    <property type="evidence" value="ECO:0007669"/>
    <property type="project" value="InterPro"/>
</dbReference>
<dbReference type="Pfam" id="PF21073">
    <property type="entry name" value="GDH_HM1"/>
    <property type="match status" value="1"/>
</dbReference>
<dbReference type="Pfam" id="PF21077">
    <property type="entry name" value="GDH_ACT3"/>
    <property type="match status" value="1"/>
</dbReference>
<dbReference type="InterPro" id="IPR036291">
    <property type="entry name" value="NAD(P)-bd_dom_sf"/>
</dbReference>
<dbReference type="Pfam" id="PF21075">
    <property type="entry name" value="GDH_ACT1"/>
    <property type="match status" value="1"/>
</dbReference>
<feature type="domain" description="NAD-glutamate dehydrogenase ACT2" evidence="5">
    <location>
        <begin position="402"/>
        <end position="490"/>
    </location>
</feature>
<feature type="domain" description="NAD-glutamate dehydrogenase ACT3" evidence="6">
    <location>
        <begin position="546"/>
        <end position="626"/>
    </location>
</feature>
<dbReference type="InterPro" id="IPR048381">
    <property type="entry name" value="GDH_C"/>
</dbReference>
<dbReference type="Gene3D" id="3.40.50.720">
    <property type="entry name" value="NAD(P)-binding Rossmann-like Domain"/>
    <property type="match status" value="1"/>
</dbReference>
<dbReference type="PIRSF" id="PIRSF036761">
    <property type="entry name" value="GDH_Mll4104"/>
    <property type="match status" value="1"/>
</dbReference>
<evidence type="ECO:0000259" key="6">
    <source>
        <dbReference type="Pfam" id="PF21077"/>
    </source>
</evidence>
<keyword evidence="1" id="KW-0560">Oxidoreductase</keyword>
<dbReference type="InterPro" id="IPR049064">
    <property type="entry name" value="NAD_Glu_DH_ACT3"/>
</dbReference>
<dbReference type="SUPFAM" id="SSF53223">
    <property type="entry name" value="Aminoacid dehydrogenase-like, N-terminal domain"/>
    <property type="match status" value="1"/>
</dbReference>
<evidence type="ECO:0000259" key="5">
    <source>
        <dbReference type="Pfam" id="PF21076"/>
    </source>
</evidence>
<dbReference type="InterPro" id="IPR046346">
    <property type="entry name" value="Aminoacid_DH-like_N_sf"/>
</dbReference>
<reference evidence="7" key="1">
    <citation type="submission" date="2022-08" db="EMBL/GenBank/DDBJ databases">
        <authorList>
            <person name="Vandamme P."/>
            <person name="Hettiarachchi A."/>
            <person name="Peeters C."/>
            <person name="Cnockaert M."/>
            <person name="Carlier A."/>
        </authorList>
    </citation>
    <scope>NUCLEOTIDE SEQUENCE</scope>
    <source>
        <strain evidence="7">LMG 31809</strain>
    </source>
</reference>
<evidence type="ECO:0000259" key="2">
    <source>
        <dbReference type="Pfam" id="PF05088"/>
    </source>
</evidence>
<accession>A0A9X3Z5Z8</accession>
<dbReference type="GO" id="GO:0006538">
    <property type="term" value="P:L-glutamate catabolic process"/>
    <property type="evidence" value="ECO:0007669"/>
    <property type="project" value="InterPro"/>
</dbReference>
<dbReference type="PANTHER" id="PTHR43403:SF1">
    <property type="entry name" value="NAD-SPECIFIC GLUTAMATE DEHYDROGENASE"/>
    <property type="match status" value="1"/>
</dbReference>
<dbReference type="RefSeq" id="WP_274942117.1">
    <property type="nucleotide sequence ID" value="NZ_JANWOI010000001.1"/>
</dbReference>
<dbReference type="Pfam" id="PF21079">
    <property type="entry name" value="GDH_HM2"/>
    <property type="match status" value="1"/>
</dbReference>
<dbReference type="Pfam" id="PF05088">
    <property type="entry name" value="Bac_GDH_CD"/>
    <property type="match status" value="1"/>
</dbReference>
<name>A0A9X3Z5Z8_9PROT</name>
<dbReference type="InterPro" id="IPR007780">
    <property type="entry name" value="NAD_Glu_DH_bac"/>
</dbReference>
<gene>
    <name evidence="7" type="ORF">NYP16_00350</name>
</gene>
<comment type="caution">
    <text evidence="7">The sequence shown here is derived from an EMBL/GenBank/DDBJ whole genome shotgun (WGS) entry which is preliminary data.</text>
</comment>
<reference evidence="7" key="2">
    <citation type="journal article" date="2023" name="Syst. Appl. Microbiol.">
        <title>Govania unica gen. nov., sp. nov., a rare biosphere bacterium that represents a novel family in the class Alphaproteobacteria.</title>
        <authorList>
            <person name="Vandamme P."/>
            <person name="Peeters C."/>
            <person name="Hettiarachchi A."/>
            <person name="Cnockaert M."/>
            <person name="Carlier A."/>
        </authorList>
    </citation>
    <scope>NUCLEOTIDE SEQUENCE</scope>
    <source>
        <strain evidence="7">LMG 31809</strain>
    </source>
</reference>
<dbReference type="Pfam" id="PF21078">
    <property type="entry name" value="GDH_HM3"/>
    <property type="match status" value="1"/>
</dbReference>
<dbReference type="Pfam" id="PF21076">
    <property type="entry name" value="GDH_ACT2"/>
    <property type="match status" value="1"/>
</dbReference>
<proteinExistence type="predicted"/>
<evidence type="ECO:0000256" key="1">
    <source>
        <dbReference type="ARBA" id="ARBA00023002"/>
    </source>
</evidence>
<feature type="domain" description="NAD-specific glutamate dehydrogenase C-terminal" evidence="3">
    <location>
        <begin position="1266"/>
        <end position="1601"/>
    </location>
</feature>
<keyword evidence="8" id="KW-1185">Reference proteome</keyword>
<feature type="domain" description="NAD-glutamate dehydrogenase catalytic" evidence="2">
    <location>
        <begin position="726"/>
        <end position="1220"/>
    </location>
</feature>
<dbReference type="EMBL" id="JANWOI010000001">
    <property type="protein sequence ID" value="MDA5192409.1"/>
    <property type="molecule type" value="Genomic_DNA"/>
</dbReference>
<dbReference type="Pfam" id="PF21074">
    <property type="entry name" value="GDH_C"/>
    <property type="match status" value="1"/>
</dbReference>
<dbReference type="GO" id="GO:0004069">
    <property type="term" value="F:L-aspartate:2-oxoglutarate aminotransferase activity"/>
    <property type="evidence" value="ECO:0007669"/>
    <property type="project" value="InterPro"/>
</dbReference>
<dbReference type="PANTHER" id="PTHR43403">
    <property type="entry name" value="NAD-SPECIFIC GLUTAMATE DEHYDROGENASE"/>
    <property type="match status" value="1"/>
</dbReference>
<dbReference type="InterPro" id="IPR049059">
    <property type="entry name" value="NAD_Glu_DH_HM1"/>
</dbReference>
<evidence type="ECO:0000259" key="4">
    <source>
        <dbReference type="Pfam" id="PF21075"/>
    </source>
</evidence>
<dbReference type="InterPro" id="IPR049056">
    <property type="entry name" value="NAD_Glu_DH_HM3"/>
</dbReference>
<evidence type="ECO:0000313" key="8">
    <source>
        <dbReference type="Proteomes" id="UP001141619"/>
    </source>
</evidence>
<dbReference type="InterPro" id="IPR024727">
    <property type="entry name" value="NAD_Glu_DH_N_ACT1"/>
</dbReference>
<dbReference type="InterPro" id="IPR028971">
    <property type="entry name" value="NAD-GDH_cat"/>
</dbReference>
<dbReference type="InterPro" id="IPR049058">
    <property type="entry name" value="NAD_Glu_DH_HM2"/>
</dbReference>
<evidence type="ECO:0000313" key="7">
    <source>
        <dbReference type="EMBL" id="MDA5192409.1"/>
    </source>
</evidence>
<organism evidence="7 8">
    <name type="scientific">Govanella unica</name>
    <dbReference type="NCBI Taxonomy" id="2975056"/>
    <lineage>
        <taxon>Bacteria</taxon>
        <taxon>Pseudomonadati</taxon>
        <taxon>Pseudomonadota</taxon>
        <taxon>Alphaproteobacteria</taxon>
        <taxon>Emcibacterales</taxon>
        <taxon>Govanellaceae</taxon>
        <taxon>Govanella</taxon>
    </lineage>
</organism>